<name>A0A3B1AXI1_9ZZZZ</name>
<gene>
    <name evidence="1" type="ORF">MNBD_GAMMA21-392</name>
</gene>
<reference evidence="1" key="1">
    <citation type="submission" date="2018-06" db="EMBL/GenBank/DDBJ databases">
        <authorList>
            <person name="Zhirakovskaya E."/>
        </authorList>
    </citation>
    <scope>NUCLEOTIDE SEQUENCE</scope>
</reference>
<evidence type="ECO:0000313" key="1">
    <source>
        <dbReference type="EMBL" id="VAW98714.1"/>
    </source>
</evidence>
<organism evidence="1">
    <name type="scientific">hydrothermal vent metagenome</name>
    <dbReference type="NCBI Taxonomy" id="652676"/>
    <lineage>
        <taxon>unclassified sequences</taxon>
        <taxon>metagenomes</taxon>
        <taxon>ecological metagenomes</taxon>
    </lineage>
</organism>
<accession>A0A3B1AXI1</accession>
<proteinExistence type="predicted"/>
<evidence type="ECO:0008006" key="2">
    <source>
        <dbReference type="Google" id="ProtNLM"/>
    </source>
</evidence>
<dbReference type="AlphaFoldDB" id="A0A3B1AXI1"/>
<protein>
    <recommendedName>
        <fullName evidence="2">Leucine rich repeat variant</fullName>
    </recommendedName>
</protein>
<sequence length="172" mass="19156">MMSLLDGFKINKAIDALLDSENPKDPEFIAAHSKLKLIGRPAVPKLIDALLDSPGNKIIEDLLVKLLDNKSLADFVDALTEPDRQLVTSIAKILASSNTYDPNSLLKQLDDPDIPKKLLLQILTMKKTHLNIRKVTALLDTHDKNKRTLAFHLIHAVATPDMVPFMLKYADD</sequence>
<dbReference type="EMBL" id="UOFR01000063">
    <property type="protein sequence ID" value="VAW98714.1"/>
    <property type="molecule type" value="Genomic_DNA"/>
</dbReference>
<feature type="non-terminal residue" evidence="1">
    <location>
        <position position="172"/>
    </location>
</feature>